<evidence type="ECO:0000256" key="5">
    <source>
        <dbReference type="ARBA" id="ARBA00022692"/>
    </source>
</evidence>
<gene>
    <name evidence="13" type="ORF">TrST_g1363</name>
</gene>
<evidence type="ECO:0000313" key="13">
    <source>
        <dbReference type="EMBL" id="GMH90331.1"/>
    </source>
</evidence>
<evidence type="ECO:0000256" key="11">
    <source>
        <dbReference type="RuleBase" id="RU368034"/>
    </source>
</evidence>
<dbReference type="Pfam" id="PF06212">
    <property type="entry name" value="GRIM-19"/>
    <property type="match status" value="1"/>
</dbReference>
<protein>
    <recommendedName>
        <fullName evidence="11">NADH dehydrogenase [ubiquinone] 1 alpha subcomplex subunit 13</fullName>
    </recommendedName>
</protein>
<comment type="function">
    <text evidence="11">Complex I functions in the transfer of electrons from NADH to the respiratory chain. Accessory subunit of the mitochondrial membrane respiratory chain NADH dehydrogenase (Complex I), that is believed not to be involved in catalysis.</text>
</comment>
<keyword evidence="10 11" id="KW-0472">Membrane</keyword>
<comment type="similarity">
    <text evidence="2 11">Belongs to the complex I NDUFA13 subunit family.</text>
</comment>
<proteinExistence type="inferred from homology"/>
<keyword evidence="7 11" id="KW-0249">Electron transport</keyword>
<keyword evidence="3 11" id="KW-0813">Transport</keyword>
<evidence type="ECO:0000256" key="6">
    <source>
        <dbReference type="ARBA" id="ARBA00022792"/>
    </source>
</evidence>
<evidence type="ECO:0000256" key="4">
    <source>
        <dbReference type="ARBA" id="ARBA00022660"/>
    </source>
</evidence>
<feature type="region of interest" description="Disordered" evidence="12">
    <location>
        <begin position="18"/>
        <end position="42"/>
    </location>
</feature>
<comment type="subcellular location">
    <subcellularLocation>
        <location evidence="1 11">Mitochondrion inner membrane</location>
        <topology evidence="1 11">Single-pass membrane protein</topology>
        <orientation evidence="1 11">Matrix side</orientation>
    </subcellularLocation>
</comment>
<keyword evidence="14" id="KW-1185">Reference proteome</keyword>
<sequence>MSDPTSGFGLGTRVLGRSAPVQDLPPKGGYPSINSSRSIPARGPSGAKIWLAGALVSGFGFYLLGMENTKRNADKAEKREARLSLYPYLQAESDRSYVKSEISQLKEEADLMKGVKGWKVGENVYNSKKWMPPPTHI</sequence>
<evidence type="ECO:0000256" key="10">
    <source>
        <dbReference type="ARBA" id="ARBA00023136"/>
    </source>
</evidence>
<evidence type="ECO:0000256" key="7">
    <source>
        <dbReference type="ARBA" id="ARBA00022982"/>
    </source>
</evidence>
<comment type="caution">
    <text evidence="13">The sequence shown here is derived from an EMBL/GenBank/DDBJ whole genome shotgun (WGS) entry which is preliminary data.</text>
</comment>
<keyword evidence="4 11" id="KW-0679">Respiratory chain</keyword>
<name>A0A9W7BKT5_9STRA</name>
<evidence type="ECO:0000256" key="12">
    <source>
        <dbReference type="SAM" id="MobiDB-lite"/>
    </source>
</evidence>
<organism evidence="13 14">
    <name type="scientific">Triparma strigata</name>
    <dbReference type="NCBI Taxonomy" id="1606541"/>
    <lineage>
        <taxon>Eukaryota</taxon>
        <taxon>Sar</taxon>
        <taxon>Stramenopiles</taxon>
        <taxon>Ochrophyta</taxon>
        <taxon>Bolidophyceae</taxon>
        <taxon>Parmales</taxon>
        <taxon>Triparmaceae</taxon>
        <taxon>Triparma</taxon>
    </lineage>
</organism>
<reference evidence="14" key="1">
    <citation type="journal article" date="2023" name="Commun. Biol.">
        <title>Genome analysis of Parmales, the sister group of diatoms, reveals the evolutionary specialization of diatoms from phago-mixotrophs to photoautotrophs.</title>
        <authorList>
            <person name="Ban H."/>
            <person name="Sato S."/>
            <person name="Yoshikawa S."/>
            <person name="Yamada K."/>
            <person name="Nakamura Y."/>
            <person name="Ichinomiya M."/>
            <person name="Sato N."/>
            <person name="Blanc-Mathieu R."/>
            <person name="Endo H."/>
            <person name="Kuwata A."/>
            <person name="Ogata H."/>
        </authorList>
    </citation>
    <scope>NUCLEOTIDE SEQUENCE [LARGE SCALE GENOMIC DNA]</scope>
    <source>
        <strain evidence="14">NIES 3701</strain>
    </source>
</reference>
<evidence type="ECO:0000313" key="14">
    <source>
        <dbReference type="Proteomes" id="UP001165085"/>
    </source>
</evidence>
<evidence type="ECO:0000256" key="1">
    <source>
        <dbReference type="ARBA" id="ARBA00004298"/>
    </source>
</evidence>
<evidence type="ECO:0000256" key="9">
    <source>
        <dbReference type="ARBA" id="ARBA00023128"/>
    </source>
</evidence>
<evidence type="ECO:0000256" key="8">
    <source>
        <dbReference type="ARBA" id="ARBA00022989"/>
    </source>
</evidence>
<dbReference type="Proteomes" id="UP001165085">
    <property type="component" value="Unassembled WGS sequence"/>
</dbReference>
<dbReference type="GO" id="GO:0005743">
    <property type="term" value="C:mitochondrial inner membrane"/>
    <property type="evidence" value="ECO:0007669"/>
    <property type="project" value="UniProtKB-SubCell"/>
</dbReference>
<dbReference type="AlphaFoldDB" id="A0A9W7BKT5"/>
<dbReference type="PANTHER" id="PTHR12966:SF0">
    <property type="entry name" value="NADH DEHYDROGENASE [UBIQUINONE] 1 ALPHA SUBCOMPLEX SUBUNIT 13"/>
    <property type="match status" value="1"/>
</dbReference>
<dbReference type="GO" id="GO:0045271">
    <property type="term" value="C:respiratory chain complex I"/>
    <property type="evidence" value="ECO:0007669"/>
    <property type="project" value="UniProtKB-UniRule"/>
</dbReference>
<keyword evidence="9 11" id="KW-0496">Mitochondrion</keyword>
<dbReference type="PANTHER" id="PTHR12966">
    <property type="entry name" value="NADH DEHYDROGENASE UBIQUINONE 1 ALPHA SUBCOMPLEX SUBUNIT 13"/>
    <property type="match status" value="1"/>
</dbReference>
<dbReference type="InterPro" id="IPR009346">
    <property type="entry name" value="GRIM-19"/>
</dbReference>
<keyword evidence="8 11" id="KW-1133">Transmembrane helix</keyword>
<evidence type="ECO:0000256" key="2">
    <source>
        <dbReference type="ARBA" id="ARBA00007312"/>
    </source>
</evidence>
<accession>A0A9W7BKT5</accession>
<feature type="transmembrane region" description="Helical" evidence="11">
    <location>
        <begin position="47"/>
        <end position="65"/>
    </location>
</feature>
<keyword evidence="6 11" id="KW-0999">Mitochondrion inner membrane</keyword>
<dbReference type="OrthoDB" id="3308at2759"/>
<dbReference type="EMBL" id="BRXY01000370">
    <property type="protein sequence ID" value="GMH90331.1"/>
    <property type="molecule type" value="Genomic_DNA"/>
</dbReference>
<evidence type="ECO:0000256" key="3">
    <source>
        <dbReference type="ARBA" id="ARBA00022448"/>
    </source>
</evidence>
<keyword evidence="5 11" id="KW-0812">Transmembrane</keyword>